<dbReference type="EMBL" id="BKCJ011077027">
    <property type="protein sequence ID" value="GFC80850.1"/>
    <property type="molecule type" value="Genomic_DNA"/>
</dbReference>
<protein>
    <submittedName>
        <fullName evidence="1">Uncharacterized protein</fullName>
    </submittedName>
</protein>
<dbReference type="AlphaFoldDB" id="A0A699R3V3"/>
<reference evidence="1" key="1">
    <citation type="journal article" date="2019" name="Sci. Rep.">
        <title>Draft genome of Tanacetum cinerariifolium, the natural source of mosquito coil.</title>
        <authorList>
            <person name="Yamashiro T."/>
            <person name="Shiraishi A."/>
            <person name="Satake H."/>
            <person name="Nakayama K."/>
        </authorList>
    </citation>
    <scope>NUCLEOTIDE SEQUENCE</scope>
</reference>
<sequence length="36" mass="3314">MVAAAGDVGGSLVSRLRMAAGGVVTSGCGVVVVPAV</sequence>
<accession>A0A699R3V3</accession>
<proteinExistence type="predicted"/>
<evidence type="ECO:0000313" key="1">
    <source>
        <dbReference type="EMBL" id="GFC80850.1"/>
    </source>
</evidence>
<gene>
    <name evidence="1" type="ORF">Tci_852820</name>
</gene>
<organism evidence="1">
    <name type="scientific">Tanacetum cinerariifolium</name>
    <name type="common">Dalmatian daisy</name>
    <name type="synonym">Chrysanthemum cinerariifolium</name>
    <dbReference type="NCBI Taxonomy" id="118510"/>
    <lineage>
        <taxon>Eukaryota</taxon>
        <taxon>Viridiplantae</taxon>
        <taxon>Streptophyta</taxon>
        <taxon>Embryophyta</taxon>
        <taxon>Tracheophyta</taxon>
        <taxon>Spermatophyta</taxon>
        <taxon>Magnoliopsida</taxon>
        <taxon>eudicotyledons</taxon>
        <taxon>Gunneridae</taxon>
        <taxon>Pentapetalae</taxon>
        <taxon>asterids</taxon>
        <taxon>campanulids</taxon>
        <taxon>Asterales</taxon>
        <taxon>Asteraceae</taxon>
        <taxon>Asteroideae</taxon>
        <taxon>Anthemideae</taxon>
        <taxon>Anthemidinae</taxon>
        <taxon>Tanacetum</taxon>
    </lineage>
</organism>
<comment type="caution">
    <text evidence="1">The sequence shown here is derived from an EMBL/GenBank/DDBJ whole genome shotgun (WGS) entry which is preliminary data.</text>
</comment>
<feature type="non-terminal residue" evidence="1">
    <location>
        <position position="36"/>
    </location>
</feature>
<name>A0A699R3V3_TANCI</name>